<evidence type="ECO:0000313" key="2">
    <source>
        <dbReference type="Proteomes" id="UP000828924"/>
    </source>
</evidence>
<dbReference type="InterPro" id="IPR046269">
    <property type="entry name" value="DUF6302"/>
</dbReference>
<dbReference type="EMBL" id="CP071872">
    <property type="protein sequence ID" value="UNM13139.1"/>
    <property type="molecule type" value="Genomic_DNA"/>
</dbReference>
<dbReference type="RefSeq" id="WP_242331861.1">
    <property type="nucleotide sequence ID" value="NZ_CP071872.1"/>
</dbReference>
<gene>
    <name evidence="1" type="ORF">J4032_18025</name>
</gene>
<dbReference type="Pfam" id="PF19819">
    <property type="entry name" value="DUF6302"/>
    <property type="match status" value="1"/>
</dbReference>
<accession>A0ABY3WKJ4</accession>
<name>A0ABY3WKJ4_9ACTN</name>
<sequence length="184" mass="20205">MSTATASRPRPQARLLPARDAVDYDYFRELLADPSLADAGVAVTLFRIPLLAVPVGGQRRGGYTSFGQLADAVQARALLSTVSGFPGLRIRWSPYRETCHTVEWGELGPPWWENDEVFGNFYGYSTNAIAAFVQNRSQTPSSEFSEPWPPTALSHLKGVQRLTADVRSDASCRQIAHAHQGGEQ</sequence>
<evidence type="ECO:0000313" key="1">
    <source>
        <dbReference type="EMBL" id="UNM13139.1"/>
    </source>
</evidence>
<protein>
    <submittedName>
        <fullName evidence="1">Uncharacterized protein</fullName>
    </submittedName>
</protein>
<organism evidence="1 2">
    <name type="scientific">Streptomyces formicae</name>
    <dbReference type="NCBI Taxonomy" id="1616117"/>
    <lineage>
        <taxon>Bacteria</taxon>
        <taxon>Bacillati</taxon>
        <taxon>Actinomycetota</taxon>
        <taxon>Actinomycetes</taxon>
        <taxon>Kitasatosporales</taxon>
        <taxon>Streptomycetaceae</taxon>
        <taxon>Streptomyces</taxon>
    </lineage>
</organism>
<keyword evidence="2" id="KW-1185">Reference proteome</keyword>
<proteinExistence type="predicted"/>
<reference evidence="1 2" key="1">
    <citation type="submission" date="2021-03" db="EMBL/GenBank/DDBJ databases">
        <title>Complete genome of Streptomyces formicae strain 1H-GS9 (DSM 100524).</title>
        <authorList>
            <person name="Atanasov K.E."/>
            <person name="Altabella T."/>
            <person name="Ferrer A."/>
        </authorList>
    </citation>
    <scope>NUCLEOTIDE SEQUENCE [LARGE SCALE GENOMIC DNA]</scope>
    <source>
        <strain evidence="1 2">1H-GS9</strain>
    </source>
</reference>
<dbReference type="Proteomes" id="UP000828924">
    <property type="component" value="Chromosome"/>
</dbReference>